<dbReference type="AlphaFoldDB" id="K0NRJ7"/>
<name>K0NRJ7_9LACO</name>
<organism evidence="1 2">
    <name type="scientific">Lactobacillus equicursoris 66c</name>
    <dbReference type="NCBI Taxonomy" id="872326"/>
    <lineage>
        <taxon>Bacteria</taxon>
        <taxon>Bacillati</taxon>
        <taxon>Bacillota</taxon>
        <taxon>Bacilli</taxon>
        <taxon>Lactobacillales</taxon>
        <taxon>Lactobacillaceae</taxon>
        <taxon>Lactobacillus</taxon>
    </lineage>
</organism>
<reference evidence="1 2" key="1">
    <citation type="submission" date="2012-08" db="EMBL/GenBank/DDBJ databases">
        <title>Draft Genome Sequences of Lactobacillus equicursoris CIP 110162T, isolated from thoroughbred racehorse feces and Lactobacillus sp. CRBIP 24.137 isolated from urine of human.</title>
        <authorList>
            <person name="Cousin S."/>
            <person name="Loux V."/>
            <person name="Ma L."/>
            <person name="Creno S."/>
            <person name="Clermont D."/>
            <person name="Bizet C."/>
            <person name="Bouchier C."/>
        </authorList>
    </citation>
    <scope>NUCLEOTIDE SEQUENCE [LARGE SCALE GENOMIC DNA]</scope>
    <source>
        <strain evidence="1 2">66c</strain>
    </source>
</reference>
<sequence length="41" mass="4663">MAGDDAEMSKFWRAHGYLSLFANKEAGGLSPQKRKFLWGNF</sequence>
<comment type="caution">
    <text evidence="1">The sequence shown here is derived from an EMBL/GenBank/DDBJ whole genome shotgun (WGS) entry which is preliminary data.</text>
</comment>
<protein>
    <submittedName>
        <fullName evidence="1">Uncharacterized protein</fullName>
    </submittedName>
</protein>
<evidence type="ECO:0000313" key="1">
    <source>
        <dbReference type="EMBL" id="CCK84669.1"/>
    </source>
</evidence>
<gene>
    <name evidence="1" type="ORF">BN146_10720</name>
</gene>
<dbReference type="Proteomes" id="UP000009325">
    <property type="component" value="Unassembled WGS sequence"/>
</dbReference>
<proteinExistence type="predicted"/>
<evidence type="ECO:0000313" key="2">
    <source>
        <dbReference type="Proteomes" id="UP000009325"/>
    </source>
</evidence>
<accession>K0NRJ7</accession>
<dbReference type="EMBL" id="CALZ01000160">
    <property type="protein sequence ID" value="CCK84669.1"/>
    <property type="molecule type" value="Genomic_DNA"/>
</dbReference>